<dbReference type="Pfam" id="PF00563">
    <property type="entry name" value="EAL"/>
    <property type="match status" value="1"/>
</dbReference>
<dbReference type="Pfam" id="PF00990">
    <property type="entry name" value="GGDEF"/>
    <property type="match status" value="1"/>
</dbReference>
<dbReference type="RefSeq" id="WP_341629182.1">
    <property type="nucleotide sequence ID" value="NZ_JBAKBA010000058.1"/>
</dbReference>
<evidence type="ECO:0000259" key="2">
    <source>
        <dbReference type="PROSITE" id="PS50113"/>
    </source>
</evidence>
<dbReference type="InterPro" id="IPR029787">
    <property type="entry name" value="Nucleotide_cyclase"/>
</dbReference>
<evidence type="ECO:0000313" key="6">
    <source>
        <dbReference type="Proteomes" id="UP001366060"/>
    </source>
</evidence>
<name>A0ABU9HFW8_9GAMM</name>
<dbReference type="CDD" id="cd00130">
    <property type="entry name" value="PAS"/>
    <property type="match status" value="3"/>
</dbReference>
<keyword evidence="6" id="KW-1185">Reference proteome</keyword>
<dbReference type="InterPro" id="IPR001633">
    <property type="entry name" value="EAL_dom"/>
</dbReference>
<dbReference type="InterPro" id="IPR035919">
    <property type="entry name" value="EAL_sf"/>
</dbReference>
<dbReference type="InterPro" id="IPR035965">
    <property type="entry name" value="PAS-like_dom_sf"/>
</dbReference>
<dbReference type="InterPro" id="IPR043128">
    <property type="entry name" value="Rev_trsase/Diguanyl_cyclase"/>
</dbReference>
<evidence type="ECO:0000313" key="5">
    <source>
        <dbReference type="EMBL" id="MEL0660796.1"/>
    </source>
</evidence>
<evidence type="ECO:0000259" key="1">
    <source>
        <dbReference type="PROSITE" id="PS50112"/>
    </source>
</evidence>
<dbReference type="SUPFAM" id="SSF141868">
    <property type="entry name" value="EAL domain-like"/>
    <property type="match status" value="1"/>
</dbReference>
<dbReference type="InterPro" id="IPR000160">
    <property type="entry name" value="GGDEF_dom"/>
</dbReference>
<dbReference type="CDD" id="cd01949">
    <property type="entry name" value="GGDEF"/>
    <property type="match status" value="1"/>
</dbReference>
<organism evidence="5 6">
    <name type="scientific">Psychromonas arctica</name>
    <dbReference type="NCBI Taxonomy" id="168275"/>
    <lineage>
        <taxon>Bacteria</taxon>
        <taxon>Pseudomonadati</taxon>
        <taxon>Pseudomonadota</taxon>
        <taxon>Gammaproteobacteria</taxon>
        <taxon>Alteromonadales</taxon>
        <taxon>Psychromonadaceae</taxon>
        <taxon>Psychromonas</taxon>
    </lineage>
</organism>
<dbReference type="SMART" id="SM00052">
    <property type="entry name" value="EAL"/>
    <property type="match status" value="1"/>
</dbReference>
<feature type="domain" description="PAS" evidence="1">
    <location>
        <begin position="331"/>
        <end position="401"/>
    </location>
</feature>
<dbReference type="EMBL" id="JBAKBA010000058">
    <property type="protein sequence ID" value="MEL0660796.1"/>
    <property type="molecule type" value="Genomic_DNA"/>
</dbReference>
<dbReference type="InterPro" id="IPR052155">
    <property type="entry name" value="Biofilm_reg_signaling"/>
</dbReference>
<dbReference type="NCBIfam" id="TIGR00254">
    <property type="entry name" value="GGDEF"/>
    <property type="match status" value="1"/>
</dbReference>
<accession>A0ABU9HFW8</accession>
<dbReference type="InterPro" id="IPR000700">
    <property type="entry name" value="PAS-assoc_C"/>
</dbReference>
<reference evidence="5 6" key="1">
    <citation type="submission" date="2024-02" db="EMBL/GenBank/DDBJ databases">
        <title>Bacteria isolated from the canopy kelp, Nereocystis luetkeana.</title>
        <authorList>
            <person name="Pfister C.A."/>
            <person name="Younker I.T."/>
            <person name="Light S.H."/>
        </authorList>
    </citation>
    <scope>NUCLEOTIDE SEQUENCE [LARGE SCALE GENOMIC DNA]</scope>
    <source>
        <strain evidence="5 6">TI.2.07</strain>
    </source>
</reference>
<proteinExistence type="predicted"/>
<dbReference type="PROSITE" id="PS50112">
    <property type="entry name" value="PAS"/>
    <property type="match status" value="2"/>
</dbReference>
<feature type="domain" description="GGDEF" evidence="4">
    <location>
        <begin position="488"/>
        <end position="621"/>
    </location>
</feature>
<dbReference type="Gene3D" id="3.30.450.20">
    <property type="entry name" value="PAS domain"/>
    <property type="match status" value="3"/>
</dbReference>
<dbReference type="PROSITE" id="PS50113">
    <property type="entry name" value="PAC"/>
    <property type="match status" value="1"/>
</dbReference>
<dbReference type="SMART" id="SM00267">
    <property type="entry name" value="GGDEF"/>
    <property type="match status" value="1"/>
</dbReference>
<dbReference type="PANTHER" id="PTHR44757:SF2">
    <property type="entry name" value="BIOFILM ARCHITECTURE MAINTENANCE PROTEIN MBAA"/>
    <property type="match status" value="1"/>
</dbReference>
<dbReference type="SUPFAM" id="SSF55785">
    <property type="entry name" value="PYP-like sensor domain (PAS domain)"/>
    <property type="match status" value="3"/>
</dbReference>
<dbReference type="Proteomes" id="UP001366060">
    <property type="component" value="Unassembled WGS sequence"/>
</dbReference>
<feature type="domain" description="EAL" evidence="3">
    <location>
        <begin position="630"/>
        <end position="885"/>
    </location>
</feature>
<dbReference type="InterPro" id="IPR000014">
    <property type="entry name" value="PAS"/>
</dbReference>
<gene>
    <name evidence="5" type="ORF">V6255_16810</name>
</gene>
<dbReference type="SMART" id="SM00091">
    <property type="entry name" value="PAS"/>
    <property type="match status" value="3"/>
</dbReference>
<dbReference type="CDD" id="cd01948">
    <property type="entry name" value="EAL"/>
    <property type="match status" value="1"/>
</dbReference>
<comment type="caution">
    <text evidence="5">The sequence shown here is derived from an EMBL/GenBank/DDBJ whole genome shotgun (WGS) entry which is preliminary data.</text>
</comment>
<dbReference type="InterPro" id="IPR013656">
    <property type="entry name" value="PAS_4"/>
</dbReference>
<feature type="domain" description="PAC" evidence="2">
    <location>
        <begin position="277"/>
        <end position="334"/>
    </location>
</feature>
<dbReference type="Pfam" id="PF13426">
    <property type="entry name" value="PAS_9"/>
    <property type="match status" value="1"/>
</dbReference>
<sequence>MKLVEALLPINSTTSDFSIVHHICANELETMISEDHYHYFICERPILNSVRKSITEKYPETHCIYLTDEQPSLKSVKIPSPEMMNLISAEVKSALDYISIPIYYQNSQSIIIYCNTYFSQIFGLLPDDLIGQCLHEVLPNGVIDKVNNSTLRMINDHQVRLLEFEMRDVTGIKREFLIREEVADDSDLKVGLLFDISEMNTAKATIEKERVMLRATANLSSDLIFFKDLESRFIGCNKQFEEFVGCPEADILGKKDDQLFEINQARMCQAQDTQVIENNEIYVNNEYLTYNNGEEHYIFMQKVPLKDKDGKVQGLIAIGRDITEKSIIKRQLKLANAVFENSRDGILVTDNTGLVITANDACLDIAGYSKAELLNQKIASFAYGRDYRRLFINIERALLSHGKWQGDVNFYTKQGDLGYFWLEVYQIKHSETEIDNRVYSFTDLTQNKYNEEKIQYLSKHDSLTGLNNRIALFNHLETAIARSNHKQIPIGILFIEIKGIKTINERYGHNQGDLVFRDVAKRLKQSASDKDFIARIGDDQFVLVIEELDNEQVVALIARQIAQQFSETITIEGVAVDLSLSIGISICPDDGIELDTVLSNAETAMLRSKKDKSSAYHFYTNELTVNSTHQLARENELKLALVKDQFEVYYQPQYDLNKRQIVAIECMLRWHHPEQGVLLPERFLMLAEQSGILIELGIKMFTKAAKQAAKWYASGINFGRIALPLSKLELSQLSLIASIQKVLLDTGAKASWFEFEIEESIFSNDLYRVQENLLNLSRLGIALTVEGFGAERSVLYSIDKLNIDKFKISKHFIQGVPGFLAGEAMLKSVFVLANSLGIDVVGETIENDPCLTSGDKILTQDKWNSQKEVMTAAEATFYLRCNKRK</sequence>
<protein>
    <submittedName>
        <fullName evidence="5">EAL domain-containing protein</fullName>
    </submittedName>
</protein>
<dbReference type="Gene3D" id="3.30.70.270">
    <property type="match status" value="1"/>
</dbReference>
<dbReference type="Gene3D" id="3.20.20.450">
    <property type="entry name" value="EAL domain"/>
    <property type="match status" value="1"/>
</dbReference>
<feature type="domain" description="PAS" evidence="1">
    <location>
        <begin position="87"/>
        <end position="132"/>
    </location>
</feature>
<dbReference type="SUPFAM" id="SSF55073">
    <property type="entry name" value="Nucleotide cyclase"/>
    <property type="match status" value="1"/>
</dbReference>
<dbReference type="PROSITE" id="PS50887">
    <property type="entry name" value="GGDEF"/>
    <property type="match status" value="1"/>
</dbReference>
<dbReference type="Pfam" id="PF08448">
    <property type="entry name" value="PAS_4"/>
    <property type="match status" value="2"/>
</dbReference>
<evidence type="ECO:0000259" key="3">
    <source>
        <dbReference type="PROSITE" id="PS50883"/>
    </source>
</evidence>
<dbReference type="PANTHER" id="PTHR44757">
    <property type="entry name" value="DIGUANYLATE CYCLASE DGCP"/>
    <property type="match status" value="1"/>
</dbReference>
<dbReference type="NCBIfam" id="TIGR00229">
    <property type="entry name" value="sensory_box"/>
    <property type="match status" value="2"/>
</dbReference>
<dbReference type="PROSITE" id="PS50883">
    <property type="entry name" value="EAL"/>
    <property type="match status" value="1"/>
</dbReference>
<evidence type="ECO:0000259" key="4">
    <source>
        <dbReference type="PROSITE" id="PS50887"/>
    </source>
</evidence>